<dbReference type="InterPro" id="IPR015943">
    <property type="entry name" value="WD40/YVTN_repeat-like_dom_sf"/>
</dbReference>
<evidence type="ECO:0000313" key="8">
    <source>
        <dbReference type="RefSeq" id="XP_011299546.1"/>
    </source>
</evidence>
<feature type="repeat" description="RCC1" evidence="2">
    <location>
        <begin position="1171"/>
        <end position="1222"/>
    </location>
</feature>
<dbReference type="Gene3D" id="2.130.10.10">
    <property type="entry name" value="YVTN repeat-like/Quinoprotein amine dehydrogenase"/>
    <property type="match status" value="1"/>
</dbReference>
<reference evidence="7 8" key="2">
    <citation type="submission" date="2025-04" db="UniProtKB">
        <authorList>
            <consortium name="RefSeq"/>
        </authorList>
    </citation>
    <scope>IDENTIFICATION</scope>
    <source>
        <strain evidence="7 8">USDA-PBARC FA_bdor</strain>
        <tissue evidence="7 8">Whole organism</tissue>
    </source>
</reference>
<dbReference type="PRINTS" id="PR00633">
    <property type="entry name" value="RCCNDNSATION"/>
</dbReference>
<dbReference type="Pfam" id="PF13540">
    <property type="entry name" value="RCC1_2"/>
    <property type="match status" value="1"/>
</dbReference>
<evidence type="ECO:0000256" key="1">
    <source>
        <dbReference type="ARBA" id="ARBA00022737"/>
    </source>
</evidence>
<feature type="repeat" description="RCC1" evidence="2">
    <location>
        <begin position="887"/>
        <end position="938"/>
    </location>
</feature>
<protein>
    <submittedName>
        <fullName evidence="5">Glo-4_0 protein</fullName>
    </submittedName>
    <submittedName>
        <fullName evidence="7 8">Uncharacterized protein ca</fullName>
    </submittedName>
</protein>
<evidence type="ECO:0000259" key="4">
    <source>
        <dbReference type="Pfam" id="PF25390"/>
    </source>
</evidence>
<evidence type="ECO:0000313" key="7">
    <source>
        <dbReference type="RefSeq" id="XP_011299545.1"/>
    </source>
</evidence>
<dbReference type="PANTHER" id="PTHR22870">
    <property type="entry name" value="REGULATOR OF CHROMOSOME CONDENSATION"/>
    <property type="match status" value="1"/>
</dbReference>
<dbReference type="OrthoDB" id="16281at2759"/>
<dbReference type="GeneID" id="105264401"/>
<gene>
    <name evidence="5" type="primary">glo-4_0</name>
    <name evidence="7 8" type="synonym">ca</name>
    <name evidence="5" type="ORF">g.31135</name>
</gene>
<dbReference type="Pfam" id="PF25390">
    <property type="entry name" value="WD40_RLD"/>
    <property type="match status" value="1"/>
</dbReference>
<evidence type="ECO:0000313" key="6">
    <source>
        <dbReference type="Proteomes" id="UP000694866"/>
    </source>
</evidence>
<feature type="domain" description="RCC1-like" evidence="4">
    <location>
        <begin position="817"/>
        <end position="1052"/>
    </location>
</feature>
<dbReference type="SUPFAM" id="SSF50985">
    <property type="entry name" value="RCC1/BLIP-II"/>
    <property type="match status" value="2"/>
</dbReference>
<proteinExistence type="predicted"/>
<feature type="repeat" description="RCC1" evidence="2">
    <location>
        <begin position="833"/>
        <end position="887"/>
    </location>
</feature>
<dbReference type="Gene3D" id="2.130.10.30">
    <property type="entry name" value="Regulator of chromosome condensation 1/beta-lactamase-inhibitor protein II"/>
    <property type="match status" value="2"/>
</dbReference>
<dbReference type="EMBL" id="GBYB01010700">
    <property type="protein sequence ID" value="JAG80467.1"/>
    <property type="molecule type" value="Transcribed_RNA"/>
</dbReference>
<dbReference type="InterPro" id="IPR009091">
    <property type="entry name" value="RCC1/BLIP-II"/>
</dbReference>
<evidence type="ECO:0000256" key="2">
    <source>
        <dbReference type="PROSITE-ProRule" id="PRU00235"/>
    </source>
</evidence>
<sequence>MAEEQPDNDQKTIIDLSEENLFELRCLIKASGIILSARCEVGRRQLLAFTTRRIDVGIYYHSDIHNLPVIKRIPWYRAPNRAISALCFDPTGSWLLAASTDGSLHILPALALVDDTQVVDHKWSTKDVTPISVIDLQSSYSRPTALTWWQGVTQSSHIGVIGTEDGEVVFINLENGQWIGSTRVRGSISSLDICQDNSLEIVSLLITNKTRQQWRLVLEQRTNGCIFSLHKSPYHSRNIEHVEETKAFPTRSRLQGLKQLSVEKLASLKQKLAESRNKNPQTSVFRQDSGSSSGTDDPDLSGRKDTLVAPEFLSEDTHLSPQYTRQGQHLYTAYCEATNRITIHGTDVSVVPLHMYKMPDICSDVLLTQRLFFTTGPRRRTLWMISCPLSEVRIDNSEDSHFNPESIISRFHFDDGREVITHIFRASDYKLTTDDQTSKDDKKKILPSKIDDLNVEVPPVDTCIVVTNCGIYKVALRRPLLSVFMELALKNNKRDIEKAARLGLVFGINVPQLFECAGDIHLANSRFTEAAALYKLSRCRLLKGVLKTAATGHTEKLLGCLGHCLTPPAVTELTTTTRIHLSNLTVFAFSELVLRASPNDATGIYKDFLQFLSRNTYYDERWVVDVVGQTCLWKVLHHLATQRGLYAQVLDVLVKAVQSYPLSSGSPLNSKYGLMICISESNLLQSMLSTPFLARSHMSFVLSNLQEFQVFVLQRLVTLYDPTSPIFRPLLVKYRARRRTTSHSSQSSQCDSLDSSDILDESGSLVEELIETFLYLLLTLISKRSPVLKHNSSLVSKINYPGIEKRHNIVTNVNFKRRLLSAGYGHAALIRNGNVFTWGSSSHGCLGTVPSISRYGSPQAITVFKAMEMEVLSVSCGRNHTLAVTNNGVYAWGGSQYGQLGLGRVLQCPSPELITSLAQEVIVDAVAGQYHSVALTMDGRVFTWGWGVHGQLGHGNTKEKNVPTLVESLLGIVIRTIAAGHAHTIVLSDDGAVYIFGCNIFGQLGTGNTTKSTVPIRVSLLPEPISDIATSYFHNLALTTTNKLYTWGASPQVLRLQTQAQKKSKLLEFQAAAKKYAESLVDFDPSIESGDEEPTDISSIEKLAMKTVNERRQNCPNVAKIVVSLRDINLGLLEETQTHLKPSLVDTQLVNGRIVQISTGCHHSALLTKDGTVYTWGRNLDGQIGNRTRKDVSIPTPLSYNAVSILAQVPPRNNSRLRAQNNEEDANMNDTRGDMMHLGTATLRVCCGCEFTVAIQPGGGVLAWGSNSLAQLGRPPTKESGGNVAEKLVLIKSSKRVVRMPHGAHVAQDSPSLVPHIPTPIITYQSYDVTPLAGRVRPLSLVEKSYGDLTLHYALEQFNGIYDAGKIMEKCDELENYQARSKLALLEHNYSISLAYQLKTLNPDNYKTAPMSSVDDMTVNGVDGVNGKSDEKVRENTELFVKQVEKNIVDSMEEHETRKRVKMSTSKSLDCIQLIEQELHTFDCQGGSEELCEDARSEDNVSLDLTEGALDNDVEEINQSKNRNDDFNGGLISVEPSKSSDLMTADALKIIRFYVNEIDETAHKIMRQVLQTTFDFWIKNKLDMEVLEGLFLENSNKLFYPLGLLLFCNHDVEASSPKIMDHVSAKFSLQVCTLILRHIDEGKPSLEYIELFSMLMDRSYDPPITGYLSSRESKTPGEMMEDIISTISSKSSDPRPFIHIKDPEAVSQFLESDEDTIVFTCGHHFSMSIYQSEVLPNMEAELLVAQPLPLPCTAQVLGNMLSRVCKIDILCPRCVPRAIQTAAKTVMER</sequence>
<dbReference type="InterPro" id="IPR000408">
    <property type="entry name" value="Reg_chr_condens"/>
</dbReference>
<dbReference type="Proteomes" id="UP000694866">
    <property type="component" value="Unplaced"/>
</dbReference>
<dbReference type="CTD" id="43518"/>
<dbReference type="RefSeq" id="XP_011299546.1">
    <property type="nucleotide sequence ID" value="XM_011301244.1"/>
</dbReference>
<reference evidence="5" key="1">
    <citation type="submission" date="2015-01" db="EMBL/GenBank/DDBJ databases">
        <title>Transcriptome Assembly of Fopius arisanus.</title>
        <authorList>
            <person name="Geib S."/>
        </authorList>
    </citation>
    <scope>NUCLEOTIDE SEQUENCE</scope>
</reference>
<dbReference type="KEGG" id="fas:105264401"/>
<dbReference type="InterPro" id="IPR058923">
    <property type="entry name" value="RCC1-like_dom"/>
</dbReference>
<accession>A0A9R1SYL7</accession>
<dbReference type="PROSITE" id="PS00626">
    <property type="entry name" value="RCC1_2"/>
    <property type="match status" value="2"/>
</dbReference>
<organism evidence="5">
    <name type="scientific">Fopius arisanus</name>
    <dbReference type="NCBI Taxonomy" id="64838"/>
    <lineage>
        <taxon>Eukaryota</taxon>
        <taxon>Metazoa</taxon>
        <taxon>Ecdysozoa</taxon>
        <taxon>Arthropoda</taxon>
        <taxon>Hexapoda</taxon>
        <taxon>Insecta</taxon>
        <taxon>Pterygota</taxon>
        <taxon>Neoptera</taxon>
        <taxon>Endopterygota</taxon>
        <taxon>Hymenoptera</taxon>
        <taxon>Apocrita</taxon>
        <taxon>Ichneumonoidea</taxon>
        <taxon>Braconidae</taxon>
        <taxon>Opiinae</taxon>
        <taxon>Fopius</taxon>
    </lineage>
</organism>
<accession>A0A0C9RQB8</accession>
<feature type="repeat" description="RCC1" evidence="2">
    <location>
        <begin position="991"/>
        <end position="1041"/>
    </location>
</feature>
<keyword evidence="1" id="KW-0677">Repeat</keyword>
<evidence type="ECO:0000256" key="3">
    <source>
        <dbReference type="SAM" id="MobiDB-lite"/>
    </source>
</evidence>
<name>A0A0C9RQB8_9HYME</name>
<dbReference type="PROSITE" id="PS50012">
    <property type="entry name" value="RCC1_3"/>
    <property type="match status" value="5"/>
</dbReference>
<keyword evidence="6" id="KW-1185">Reference proteome</keyword>
<dbReference type="InterPro" id="IPR036322">
    <property type="entry name" value="WD40_repeat_dom_sf"/>
</dbReference>
<evidence type="ECO:0000313" key="5">
    <source>
        <dbReference type="EMBL" id="JAG80467.1"/>
    </source>
</evidence>
<dbReference type="SUPFAM" id="SSF50978">
    <property type="entry name" value="WD40 repeat-like"/>
    <property type="match status" value="1"/>
</dbReference>
<dbReference type="PANTHER" id="PTHR22870:SF466">
    <property type="entry name" value="ANKYRIN REPEAT-CONTAINING PROTEIN"/>
    <property type="match status" value="1"/>
</dbReference>
<dbReference type="InterPro" id="IPR051210">
    <property type="entry name" value="Ub_ligase/GEF_domain"/>
</dbReference>
<feature type="repeat" description="RCC1" evidence="2">
    <location>
        <begin position="939"/>
        <end position="990"/>
    </location>
</feature>
<dbReference type="RefSeq" id="XP_011299545.1">
    <property type="nucleotide sequence ID" value="XM_011301243.1"/>
</dbReference>
<accession>A0A9R1TVM7</accession>
<feature type="region of interest" description="Disordered" evidence="3">
    <location>
        <begin position="272"/>
        <end position="304"/>
    </location>
</feature>